<accession>A0A3M9YBF6</accession>
<evidence type="ECO:0000313" key="3">
    <source>
        <dbReference type="Proteomes" id="UP000267145"/>
    </source>
</evidence>
<evidence type="ECO:0000313" key="2">
    <source>
        <dbReference type="EMBL" id="RNJ57455.1"/>
    </source>
</evidence>
<dbReference type="Gene3D" id="2.60.200.20">
    <property type="match status" value="1"/>
</dbReference>
<dbReference type="SUPFAM" id="SSF49879">
    <property type="entry name" value="SMAD/FHA domain"/>
    <property type="match status" value="1"/>
</dbReference>
<gene>
    <name evidence="2" type="ORF">D7B24_006068</name>
</gene>
<dbReference type="RefSeq" id="XP_028495613.1">
    <property type="nucleotide sequence ID" value="XM_028640209.1"/>
</dbReference>
<organism evidence="2 3">
    <name type="scientific">Verticillium nonalfalfae</name>
    <dbReference type="NCBI Taxonomy" id="1051616"/>
    <lineage>
        <taxon>Eukaryota</taxon>
        <taxon>Fungi</taxon>
        <taxon>Dikarya</taxon>
        <taxon>Ascomycota</taxon>
        <taxon>Pezizomycotina</taxon>
        <taxon>Sordariomycetes</taxon>
        <taxon>Hypocreomycetidae</taxon>
        <taxon>Glomerellales</taxon>
        <taxon>Plectosphaerellaceae</taxon>
        <taxon>Verticillium</taxon>
    </lineage>
</organism>
<dbReference type="EMBL" id="RBVV01000040">
    <property type="protein sequence ID" value="RNJ57455.1"/>
    <property type="molecule type" value="Genomic_DNA"/>
</dbReference>
<dbReference type="SMART" id="SM00240">
    <property type="entry name" value="FHA"/>
    <property type="match status" value="1"/>
</dbReference>
<dbReference type="Proteomes" id="UP000267145">
    <property type="component" value="Unassembled WGS sequence"/>
</dbReference>
<dbReference type="InterPro" id="IPR000253">
    <property type="entry name" value="FHA_dom"/>
</dbReference>
<dbReference type="Pfam" id="PF00498">
    <property type="entry name" value="FHA"/>
    <property type="match status" value="1"/>
</dbReference>
<evidence type="ECO:0000259" key="1">
    <source>
        <dbReference type="PROSITE" id="PS50006"/>
    </source>
</evidence>
<dbReference type="InterPro" id="IPR008984">
    <property type="entry name" value="SMAD_FHA_dom_sf"/>
</dbReference>
<dbReference type="AlphaFoldDB" id="A0A3M9YBF6"/>
<keyword evidence="3" id="KW-1185">Reference proteome</keyword>
<feature type="domain" description="FHA" evidence="1">
    <location>
        <begin position="99"/>
        <end position="145"/>
    </location>
</feature>
<dbReference type="PROSITE" id="PS50006">
    <property type="entry name" value="FHA_DOMAIN"/>
    <property type="match status" value="1"/>
</dbReference>
<comment type="caution">
    <text evidence="2">The sequence shown here is derived from an EMBL/GenBank/DDBJ whole genome shotgun (WGS) entry which is preliminary data.</text>
</comment>
<protein>
    <recommendedName>
        <fullName evidence="1">FHA domain-containing protein</fullName>
    </recommendedName>
</protein>
<dbReference type="STRING" id="1051616.A0A3M9YBF6"/>
<sequence length="274" mass="30845">MDTQMPTPIAWLLPANNNRWAAQATHMVGNSARRIHLDRALDDMVLVGEHQDANIITVEEDDDDNSASDKENETVLTPKRPNAALALTFDHRPKGLHGFVIGTDPRTCDIVLPKLRGISRRHCHITFDAEKRLVVRDTSKHGTAVWYDGHSNGYRRRTCWPLSSGFSYGFPAMVRTIVIDIQRVRFQVVVNECLPRMDAYEDLVAGFLSSVAAARAVAPAREPPRRENSLVPAPLRVQRPVFVKYAVESGDDKQPDTYLWNSARPWEPMVKVDA</sequence>
<name>A0A3M9YBF6_9PEZI</name>
<reference evidence="2 3" key="1">
    <citation type="submission" date="2018-10" db="EMBL/GenBank/DDBJ databases">
        <title>Genome sequence of Verticillium nonalfalfae VnAa140.</title>
        <authorList>
            <person name="Stajich J.E."/>
            <person name="Kasson M.T."/>
        </authorList>
    </citation>
    <scope>NUCLEOTIDE SEQUENCE [LARGE SCALE GENOMIC DNA]</scope>
    <source>
        <strain evidence="2 3">VnAa140</strain>
    </source>
</reference>
<dbReference type="GeneID" id="39609757"/>
<dbReference type="CDD" id="cd00060">
    <property type="entry name" value="FHA"/>
    <property type="match status" value="1"/>
</dbReference>
<proteinExistence type="predicted"/>